<accession>A0A9D1IXR3</accession>
<keyword evidence="4" id="KW-0378">Hydrolase</keyword>
<keyword evidence="5 7" id="KW-1133">Transmembrane helix</keyword>
<feature type="transmembrane region" description="Helical" evidence="7">
    <location>
        <begin position="172"/>
        <end position="191"/>
    </location>
</feature>
<evidence type="ECO:0000313" key="10">
    <source>
        <dbReference type="Proteomes" id="UP000824239"/>
    </source>
</evidence>
<dbReference type="AlphaFoldDB" id="A0A9D1IXR3"/>
<dbReference type="InterPro" id="IPR000326">
    <property type="entry name" value="PAP2/HPO"/>
</dbReference>
<comment type="subcellular location">
    <subcellularLocation>
        <location evidence="1">Cell membrane</location>
        <topology evidence="1">Multi-pass membrane protein</topology>
    </subcellularLocation>
</comment>
<evidence type="ECO:0000313" key="9">
    <source>
        <dbReference type="EMBL" id="HIR51382.1"/>
    </source>
</evidence>
<reference evidence="9" key="2">
    <citation type="journal article" date="2021" name="PeerJ">
        <title>Extensive microbial diversity within the chicken gut microbiome revealed by metagenomics and culture.</title>
        <authorList>
            <person name="Gilroy R."/>
            <person name="Ravi A."/>
            <person name="Getino M."/>
            <person name="Pursley I."/>
            <person name="Horton D.L."/>
            <person name="Alikhan N.F."/>
            <person name="Baker D."/>
            <person name="Gharbi K."/>
            <person name="Hall N."/>
            <person name="Watson M."/>
            <person name="Adriaenssens E.M."/>
            <person name="Foster-Nyarko E."/>
            <person name="Jarju S."/>
            <person name="Secka A."/>
            <person name="Antonio M."/>
            <person name="Oren A."/>
            <person name="Chaudhuri R.R."/>
            <person name="La Ragione R."/>
            <person name="Hildebrand F."/>
            <person name="Pallen M.J."/>
        </authorList>
    </citation>
    <scope>NUCLEOTIDE SEQUENCE</scope>
    <source>
        <strain evidence="9">ChiBcec15-4380</strain>
    </source>
</reference>
<dbReference type="Gene3D" id="1.20.144.10">
    <property type="entry name" value="Phosphatidic acid phosphatase type 2/haloperoxidase"/>
    <property type="match status" value="1"/>
</dbReference>
<feature type="transmembrane region" description="Helical" evidence="7">
    <location>
        <begin position="148"/>
        <end position="166"/>
    </location>
</feature>
<dbReference type="SMART" id="SM00014">
    <property type="entry name" value="acidPPc"/>
    <property type="match status" value="1"/>
</dbReference>
<reference evidence="9" key="1">
    <citation type="submission" date="2020-10" db="EMBL/GenBank/DDBJ databases">
        <authorList>
            <person name="Gilroy R."/>
        </authorList>
    </citation>
    <scope>NUCLEOTIDE SEQUENCE</scope>
    <source>
        <strain evidence="9">ChiBcec15-4380</strain>
    </source>
</reference>
<dbReference type="Proteomes" id="UP000824239">
    <property type="component" value="Unassembled WGS sequence"/>
</dbReference>
<dbReference type="PANTHER" id="PTHR14969">
    <property type="entry name" value="SPHINGOSINE-1-PHOSPHATE PHOSPHOHYDROLASE"/>
    <property type="match status" value="1"/>
</dbReference>
<organism evidence="9 10">
    <name type="scientific">Candidatus Avoscillospira avicola</name>
    <dbReference type="NCBI Taxonomy" id="2840706"/>
    <lineage>
        <taxon>Bacteria</taxon>
        <taxon>Bacillati</taxon>
        <taxon>Bacillota</taxon>
        <taxon>Clostridia</taxon>
        <taxon>Eubacteriales</taxon>
        <taxon>Oscillospiraceae</taxon>
        <taxon>Oscillospiraceae incertae sedis</taxon>
        <taxon>Candidatus Avoscillospira</taxon>
    </lineage>
</organism>
<sequence>MDPSRFALWLDSACAGFDQAILGAIHQVQQSGADVILDPLARLLALLGKGGICLILLGLVLLACRPTRKLGLGVLLALAIGAICTNVILKPLVLRPRPYADETRLIYQWWLEAGAHLESDASFPSGHTTAATAAMSALFFLSRRRGRWAYFLFAAAMALSRLYLVVHYPTDVLAGLLIGFGAGALGAYLTTKLASRSRRFP</sequence>
<keyword evidence="3 7" id="KW-0812">Transmembrane</keyword>
<comment type="caution">
    <text evidence="9">The sequence shown here is derived from an EMBL/GenBank/DDBJ whole genome shotgun (WGS) entry which is preliminary data.</text>
</comment>
<dbReference type="EMBL" id="DVHE01000068">
    <property type="protein sequence ID" value="HIR51382.1"/>
    <property type="molecule type" value="Genomic_DNA"/>
</dbReference>
<feature type="transmembrane region" description="Helical" evidence="7">
    <location>
        <begin position="70"/>
        <end position="89"/>
    </location>
</feature>
<dbReference type="GO" id="GO:0005886">
    <property type="term" value="C:plasma membrane"/>
    <property type="evidence" value="ECO:0007669"/>
    <property type="project" value="UniProtKB-SubCell"/>
</dbReference>
<dbReference type="GO" id="GO:0016787">
    <property type="term" value="F:hydrolase activity"/>
    <property type="evidence" value="ECO:0007669"/>
    <property type="project" value="UniProtKB-KW"/>
</dbReference>
<evidence type="ECO:0000256" key="7">
    <source>
        <dbReference type="SAM" id="Phobius"/>
    </source>
</evidence>
<evidence type="ECO:0000256" key="2">
    <source>
        <dbReference type="ARBA" id="ARBA00022475"/>
    </source>
</evidence>
<proteinExistence type="predicted"/>
<evidence type="ECO:0000256" key="4">
    <source>
        <dbReference type="ARBA" id="ARBA00022801"/>
    </source>
</evidence>
<evidence type="ECO:0000256" key="6">
    <source>
        <dbReference type="ARBA" id="ARBA00023136"/>
    </source>
</evidence>
<keyword evidence="2" id="KW-1003">Cell membrane</keyword>
<evidence type="ECO:0000256" key="3">
    <source>
        <dbReference type="ARBA" id="ARBA00022692"/>
    </source>
</evidence>
<gene>
    <name evidence="9" type="ORF">IAA53_08950</name>
</gene>
<evidence type="ECO:0000259" key="8">
    <source>
        <dbReference type="SMART" id="SM00014"/>
    </source>
</evidence>
<protein>
    <submittedName>
        <fullName evidence="9">Phosphatase PAP2 family protein</fullName>
    </submittedName>
</protein>
<dbReference type="CDD" id="cd01610">
    <property type="entry name" value="PAP2_like"/>
    <property type="match status" value="1"/>
</dbReference>
<name>A0A9D1IXR3_9FIRM</name>
<evidence type="ECO:0000256" key="1">
    <source>
        <dbReference type="ARBA" id="ARBA00004651"/>
    </source>
</evidence>
<feature type="transmembrane region" description="Helical" evidence="7">
    <location>
        <begin position="43"/>
        <end position="63"/>
    </location>
</feature>
<evidence type="ECO:0000256" key="5">
    <source>
        <dbReference type="ARBA" id="ARBA00022989"/>
    </source>
</evidence>
<feature type="domain" description="Phosphatidic acid phosphatase type 2/haloperoxidase" evidence="8">
    <location>
        <begin position="72"/>
        <end position="187"/>
    </location>
</feature>
<keyword evidence="6 7" id="KW-0472">Membrane</keyword>
<dbReference type="SUPFAM" id="SSF48317">
    <property type="entry name" value="Acid phosphatase/Vanadium-dependent haloperoxidase"/>
    <property type="match status" value="1"/>
</dbReference>
<dbReference type="PANTHER" id="PTHR14969:SF62">
    <property type="entry name" value="DECAPRENYLPHOSPHORYL-5-PHOSPHORIBOSE PHOSPHATASE RV3807C-RELATED"/>
    <property type="match status" value="1"/>
</dbReference>
<feature type="transmembrane region" description="Helical" evidence="7">
    <location>
        <begin position="121"/>
        <end position="141"/>
    </location>
</feature>
<dbReference type="Pfam" id="PF01569">
    <property type="entry name" value="PAP2"/>
    <property type="match status" value="1"/>
</dbReference>
<dbReference type="InterPro" id="IPR036938">
    <property type="entry name" value="PAP2/HPO_sf"/>
</dbReference>